<accession>A0A8J2WC10</accession>
<evidence type="ECO:0000313" key="3">
    <source>
        <dbReference type="Proteomes" id="UP000789390"/>
    </source>
</evidence>
<protein>
    <recommendedName>
        <fullName evidence="1">BTB domain-containing protein</fullName>
    </recommendedName>
</protein>
<feature type="domain" description="BTB" evidence="1">
    <location>
        <begin position="187"/>
        <end position="258"/>
    </location>
</feature>
<name>A0A8J2WC10_9CRUS</name>
<dbReference type="PROSITE" id="PS50097">
    <property type="entry name" value="BTB"/>
    <property type="match status" value="2"/>
</dbReference>
<reference evidence="2" key="1">
    <citation type="submission" date="2021-11" db="EMBL/GenBank/DDBJ databases">
        <authorList>
            <person name="Schell T."/>
        </authorList>
    </citation>
    <scope>NUCLEOTIDE SEQUENCE</scope>
    <source>
        <strain evidence="2">M5</strain>
    </source>
</reference>
<comment type="caution">
    <text evidence="2">The sequence shown here is derived from an EMBL/GenBank/DDBJ whole genome shotgun (WGS) entry which is preliminary data.</text>
</comment>
<dbReference type="CDD" id="cd18186">
    <property type="entry name" value="BTB_POZ_ZBTB_KLHL-like"/>
    <property type="match status" value="2"/>
</dbReference>
<keyword evidence="3" id="KW-1185">Reference proteome</keyword>
<sequence length="570" mass="65750">MSKDSAAANIHPGIKVSTPLREASLPGSDFYEYGPEEIKPAKILGESMMMITYCWELESVEREYKTISSRMISFQGQKVFRLGLKNRDKPTLIFLGINLNTIGLRIREVGFCTKDLHCRQKMTHNNVDGHSLQLFTFDLNAMVVGNHTFTFSIWLEGGAPVCYSYQLSDRLSKQELWNATSNNQHLVDVEFVCKDNKKFSAHKAILAARSPVFLTKFKNEPLQPKNAPLKQITIDDVDSSTVEQFIYFLYTGEIKIPMLDNEDLLKLAFRYQLTTLIELCQIGVHEIDVMQMASFVSNLELDQTELPSTVSISPNRDTHVTYNKLESTLRVIWIFEGRKSAEKPLAIDYQNENLFSLHLKERMVHFICVNNRKFVDKVLYSTNYTNWFKMNPKNTKQKWEKSEMLFFVAKADINFEKLCEQSIVFDIKMLSTIPNYCYEMADKSWGIQLWEAAYLQTWFTDVTIFIGPKKIMEAHQVILSARSPEMCTLLDNLKQEGKATIVFPKIYDQLVVENFLYFLYTGSSKLTFKNKQLLQLAVDYKVETLTKVCQLAIIDPPDVDEVTNFLLANF</sequence>
<feature type="domain" description="BTB" evidence="1">
    <location>
        <begin position="460"/>
        <end position="528"/>
    </location>
</feature>
<dbReference type="EMBL" id="CAKKLH010000323">
    <property type="protein sequence ID" value="CAH0112187.1"/>
    <property type="molecule type" value="Genomic_DNA"/>
</dbReference>
<proteinExistence type="predicted"/>
<dbReference type="Pfam" id="PF00651">
    <property type="entry name" value="BTB"/>
    <property type="match status" value="2"/>
</dbReference>
<dbReference type="OrthoDB" id="1893551at2759"/>
<dbReference type="AlphaFoldDB" id="A0A8J2WC10"/>
<dbReference type="Gene3D" id="3.30.710.10">
    <property type="entry name" value="Potassium Channel Kv1.1, Chain A"/>
    <property type="match status" value="2"/>
</dbReference>
<dbReference type="InterPro" id="IPR011333">
    <property type="entry name" value="SKP1/BTB/POZ_sf"/>
</dbReference>
<organism evidence="2 3">
    <name type="scientific">Daphnia galeata</name>
    <dbReference type="NCBI Taxonomy" id="27404"/>
    <lineage>
        <taxon>Eukaryota</taxon>
        <taxon>Metazoa</taxon>
        <taxon>Ecdysozoa</taxon>
        <taxon>Arthropoda</taxon>
        <taxon>Crustacea</taxon>
        <taxon>Branchiopoda</taxon>
        <taxon>Diplostraca</taxon>
        <taxon>Cladocera</taxon>
        <taxon>Anomopoda</taxon>
        <taxon>Daphniidae</taxon>
        <taxon>Daphnia</taxon>
    </lineage>
</organism>
<dbReference type="Proteomes" id="UP000789390">
    <property type="component" value="Unassembled WGS sequence"/>
</dbReference>
<dbReference type="InterPro" id="IPR000210">
    <property type="entry name" value="BTB/POZ_dom"/>
</dbReference>
<dbReference type="PANTHER" id="PTHR24413">
    <property type="entry name" value="SPECKLE-TYPE POZ PROTEIN"/>
    <property type="match status" value="1"/>
</dbReference>
<evidence type="ECO:0000259" key="1">
    <source>
        <dbReference type="PROSITE" id="PS50097"/>
    </source>
</evidence>
<dbReference type="SUPFAM" id="SSF54695">
    <property type="entry name" value="POZ domain"/>
    <property type="match status" value="2"/>
</dbReference>
<evidence type="ECO:0000313" key="2">
    <source>
        <dbReference type="EMBL" id="CAH0112187.1"/>
    </source>
</evidence>
<gene>
    <name evidence="2" type="ORF">DGAL_LOCUS15899</name>
</gene>
<dbReference type="SMART" id="SM00225">
    <property type="entry name" value="BTB"/>
    <property type="match status" value="2"/>
</dbReference>